<dbReference type="AlphaFoldDB" id="A0A381XD71"/>
<accession>A0A381XD71</accession>
<feature type="non-terminal residue" evidence="1">
    <location>
        <position position="445"/>
    </location>
</feature>
<name>A0A381XD71_9ZZZZ</name>
<sequence>VSAKDGRIKDLDHNVPDPFRQSAVAKIGDNPFPTNPMSDRAKGFIDQGRVKSAITNYGSFINWDFHPSGIWGDYSYLPAVSFVGAVPGHKNTAHFSWQNLEIIIDEEGAPIYSIWESSNAYDDWFPVSGDTVYKGILFELGDDDGLYYPDNEKLTMDGFTDDKQFFFDHDERKIVISTFGDSDPNKTIARVGFIYPWALRPALISRESQFDFYDYGEDLEEWTDDDEYVYYGANAAESHFISTDYKTDWHASTMARTSSHQTEYNASDIFGSTPWISGDDTYPVLAHSAYADTWPVQMNLATGEMESYWPGWWSQDYNINLPGCSQSRKDPDCWEEVPGRFVSDMDVYMEFDDRWSHRANNVNTNDKYEQTGYPMGLRVKATAHSYGVSYAEDIMFVTVKVRNESGDWCAEDEDGNPVLDLNGEQECGEAMIMPDGTKLNRGKGF</sequence>
<reference evidence="1" key="1">
    <citation type="submission" date="2018-05" db="EMBL/GenBank/DDBJ databases">
        <authorList>
            <person name="Lanie J.A."/>
            <person name="Ng W.-L."/>
            <person name="Kazmierczak K.M."/>
            <person name="Andrzejewski T.M."/>
            <person name="Davidsen T.M."/>
            <person name="Wayne K.J."/>
            <person name="Tettelin H."/>
            <person name="Glass J.I."/>
            <person name="Rusch D."/>
            <person name="Podicherti R."/>
            <person name="Tsui H.-C.T."/>
            <person name="Winkler M.E."/>
        </authorList>
    </citation>
    <scope>NUCLEOTIDE SEQUENCE</scope>
</reference>
<evidence type="ECO:0000313" key="1">
    <source>
        <dbReference type="EMBL" id="SVA62482.1"/>
    </source>
</evidence>
<feature type="non-terminal residue" evidence="1">
    <location>
        <position position="1"/>
    </location>
</feature>
<protein>
    <submittedName>
        <fullName evidence="1">Uncharacterized protein</fullName>
    </submittedName>
</protein>
<proteinExistence type="predicted"/>
<organism evidence="1">
    <name type="scientific">marine metagenome</name>
    <dbReference type="NCBI Taxonomy" id="408172"/>
    <lineage>
        <taxon>unclassified sequences</taxon>
        <taxon>metagenomes</taxon>
        <taxon>ecological metagenomes</taxon>
    </lineage>
</organism>
<gene>
    <name evidence="1" type="ORF">METZ01_LOCUS115336</name>
</gene>
<dbReference type="EMBL" id="UINC01014688">
    <property type="protein sequence ID" value="SVA62482.1"/>
    <property type="molecule type" value="Genomic_DNA"/>
</dbReference>